<dbReference type="Pfam" id="PF00501">
    <property type="entry name" value="AMP-binding"/>
    <property type="match status" value="1"/>
</dbReference>
<dbReference type="PROSITE" id="PS50075">
    <property type="entry name" value="CARRIER"/>
    <property type="match status" value="1"/>
</dbReference>
<dbReference type="Gene3D" id="3.30.559.10">
    <property type="entry name" value="Chloramphenicol acetyltransferase-like domain"/>
    <property type="match status" value="1"/>
</dbReference>
<dbReference type="GO" id="GO:0044550">
    <property type="term" value="P:secondary metabolite biosynthetic process"/>
    <property type="evidence" value="ECO:0007669"/>
    <property type="project" value="UniProtKB-ARBA"/>
</dbReference>
<dbReference type="InterPro" id="IPR001031">
    <property type="entry name" value="Thioesterase"/>
</dbReference>
<dbReference type="Pfam" id="PF00975">
    <property type="entry name" value="Thioesterase"/>
    <property type="match status" value="1"/>
</dbReference>
<dbReference type="InterPro" id="IPR009081">
    <property type="entry name" value="PP-bd_ACP"/>
</dbReference>
<dbReference type="PROSITE" id="PS00455">
    <property type="entry name" value="AMP_BINDING"/>
    <property type="match status" value="1"/>
</dbReference>
<dbReference type="InterPro" id="IPR045851">
    <property type="entry name" value="AMP-bd_C_sf"/>
</dbReference>
<keyword evidence="7" id="KW-1185">Reference proteome</keyword>
<dbReference type="Gene3D" id="3.40.50.1820">
    <property type="entry name" value="alpha/beta hydrolase"/>
    <property type="match status" value="1"/>
</dbReference>
<evidence type="ECO:0000313" key="7">
    <source>
        <dbReference type="Proteomes" id="UP000323242"/>
    </source>
</evidence>
<dbReference type="InterPro" id="IPR025110">
    <property type="entry name" value="AMP-bd_C"/>
</dbReference>
<keyword evidence="4" id="KW-0597">Phosphoprotein</keyword>
<dbReference type="GO" id="GO:0017000">
    <property type="term" value="P:antibiotic biosynthetic process"/>
    <property type="evidence" value="ECO:0007669"/>
    <property type="project" value="UniProtKB-ARBA"/>
</dbReference>
<dbReference type="GO" id="GO:0043041">
    <property type="term" value="P:amino acid activation for nonribosomal peptide biosynthetic process"/>
    <property type="evidence" value="ECO:0007669"/>
    <property type="project" value="TreeGrafter"/>
</dbReference>
<feature type="non-terminal residue" evidence="6">
    <location>
        <position position="1"/>
    </location>
</feature>
<dbReference type="GO" id="GO:0031177">
    <property type="term" value="F:phosphopantetheine binding"/>
    <property type="evidence" value="ECO:0007669"/>
    <property type="project" value="InterPro"/>
</dbReference>
<dbReference type="Proteomes" id="UP000323242">
    <property type="component" value="Unassembled WGS sequence"/>
</dbReference>
<dbReference type="GO" id="GO:0003824">
    <property type="term" value="F:catalytic activity"/>
    <property type="evidence" value="ECO:0007669"/>
    <property type="project" value="InterPro"/>
</dbReference>
<evidence type="ECO:0000313" key="6">
    <source>
        <dbReference type="EMBL" id="TYR49577.1"/>
    </source>
</evidence>
<evidence type="ECO:0000256" key="3">
    <source>
        <dbReference type="ARBA" id="ARBA00022450"/>
    </source>
</evidence>
<dbReference type="PANTHER" id="PTHR45527:SF1">
    <property type="entry name" value="FATTY ACID SYNTHASE"/>
    <property type="match status" value="1"/>
</dbReference>
<reference evidence="6 7" key="1">
    <citation type="submission" date="2019-08" db="EMBL/GenBank/DDBJ databases">
        <title>Draft genome for granaticin producer strain Streptomyces parvus C05.</title>
        <authorList>
            <person name="Gonzalez-Pimentel J.L."/>
        </authorList>
    </citation>
    <scope>NUCLEOTIDE SEQUENCE [LARGE SCALE GENOMIC DNA]</scope>
    <source>
        <strain evidence="6 7">C05</strain>
    </source>
</reference>
<dbReference type="Pfam" id="PF13193">
    <property type="entry name" value="AMP-binding_C"/>
    <property type="match status" value="1"/>
</dbReference>
<dbReference type="InterPro" id="IPR023213">
    <property type="entry name" value="CAT-like_dom_sf"/>
</dbReference>
<dbReference type="InterPro" id="IPR001242">
    <property type="entry name" value="Condensation_dom"/>
</dbReference>
<dbReference type="Gene3D" id="2.30.38.10">
    <property type="entry name" value="Luciferase, Domain 3"/>
    <property type="match status" value="1"/>
</dbReference>
<proteinExistence type="inferred from homology"/>
<dbReference type="CDD" id="cd19540">
    <property type="entry name" value="LCL_NRPS-like"/>
    <property type="match status" value="1"/>
</dbReference>
<dbReference type="FunFam" id="3.40.50.980:FF:000001">
    <property type="entry name" value="Non-ribosomal peptide synthetase"/>
    <property type="match status" value="1"/>
</dbReference>
<dbReference type="SUPFAM" id="SSF52777">
    <property type="entry name" value="CoA-dependent acyltransferases"/>
    <property type="match status" value="2"/>
</dbReference>
<dbReference type="InterPro" id="IPR010071">
    <property type="entry name" value="AA_adenyl_dom"/>
</dbReference>
<keyword evidence="3" id="KW-0596">Phosphopantetheine</keyword>
<dbReference type="NCBIfam" id="TIGR01733">
    <property type="entry name" value="AA-adenyl-dom"/>
    <property type="match status" value="1"/>
</dbReference>
<comment type="cofactor">
    <cofactor evidence="1">
        <name>pantetheine 4'-phosphate</name>
        <dbReference type="ChEBI" id="CHEBI:47942"/>
    </cofactor>
</comment>
<dbReference type="FunFam" id="2.30.38.10:FF:000001">
    <property type="entry name" value="Non-ribosomal peptide synthetase PvdI"/>
    <property type="match status" value="1"/>
</dbReference>
<sequence>RPQHIPLSHAQQRLWFLHQLEGPTPTYNITAGLRLAGTLNHHALTQALHDLTTRHETLRTLYTEDENGPHQIVLSPQGAVPELVTVPCTAEELPDHLAQAARYAFDLTSEIPIRTWLFQTAPGEHVLLTVIHHIATDGWSTIPLSRDLSIAYRRRAEGVDTGLPASDVQYADYTLWQREILGSEGDPDSVVSAQLNYWKSALAGLPDELELPTDRPRSAVDTRRGDEVRFDVPPELHEQVTALAREAGATPFMVVQAAVAALLTRIGAGTDIPIGAPVAGRMDVATEDLVGFFVNTLVLRTDTDGDPSFRELVRRVRTSDLAAYAHQDLPFERLVEVVNPPRSLSRHPLFQVLLAFQNAEDRADDALAGALPGLRVAREHVSTSVAKFDLAFRFSEWYDDDGRAAGMGGSLHYCADLFDADTVRTLAESLQQLLRSAAASPELRLSRLELLGEEKHRSAVARAEGERCVLPELSLPEMFERQAARTPQATAVIADGGRGKAHTYAEINAAANRLARLLIRRGIGPEQRVALAIPNSEQSVVAWLAVLKAGAAYVPIDPEYPSDRISFMLRDAAPRLILTTLATGARLSVGDDGPELLCVDDDATRTALKGLPDTDCTASDRIAPLLVGHAAYVVYTSGSTGRPKGVVVSHQGIASLVACEQSELRAGPGDRVLQVVSASFDAAVWDLTTALLSGAALVFAPEERLVGQELAELVTECGITHVTMPPAALATVPAGSIPAHVTLTVTGEVCPPDLLARWLPGGRRMFNGYGPTEATVGATLSLCRQDSGTGPVPIGRPMPGKRIHVLDDRLRPVPQGVTGEIYVAGAGVARGYLDRPDITAGRFVAEPFGGGTGDRMYRTGDLARWRADGQLQFVGRMDDQVKIRGFRIEPGEVEAVIGTHPAVAQGVVSVREEEPGGKFLAAYATAVVGATLDPASLREHVADRLPHYMLPSSFTVLDSLPVSANGKVDHKALPAPVRQSRTGGRPPRTPRERILCELFAEVLGLDQVAVDDGFFDLGGYSLLASRLITRTRTVLGVDVSIRDLFEAPSPAALARRLDAGGGDGGPYDVLLPLRPHGGGTPLFCVHAGGGLSWAYAGLMKHIDTQIPVYGIQARGIAERVPLPGSMAEMVEDYLAELRKVQPNGPYRLLGWSFGGRVAQAMAVRLREEDEDVELLALLDASPSTGADQGEEVDEQSVIAHQLKDIDLEAPTGPLIEGPWLDRLRELLRERGAPTANLDPQSLLAVKDIFVNNVRLTRSAVSGRFDGDMVFFASTPRSPQETPDARSALWQPYVTGRIDTHVLPCAHQDLTRPDMLAEIGRVLCGHFRPESAPSRADAD</sequence>
<feature type="domain" description="Carrier" evidence="5">
    <location>
        <begin position="986"/>
        <end position="1061"/>
    </location>
</feature>
<dbReference type="InterPro" id="IPR036736">
    <property type="entry name" value="ACP-like_sf"/>
</dbReference>
<organism evidence="6 7">
    <name type="scientific">Streptomyces parvus</name>
    <dbReference type="NCBI Taxonomy" id="66428"/>
    <lineage>
        <taxon>Bacteria</taxon>
        <taxon>Bacillati</taxon>
        <taxon>Actinomycetota</taxon>
        <taxon>Actinomycetes</taxon>
        <taxon>Kitasatosporales</taxon>
        <taxon>Streptomycetaceae</taxon>
        <taxon>Streptomyces</taxon>
    </lineage>
</organism>
<dbReference type="Pfam" id="PF00668">
    <property type="entry name" value="Condensation"/>
    <property type="match status" value="1"/>
</dbReference>
<dbReference type="FunFam" id="1.10.1200.10:FF:000016">
    <property type="entry name" value="Non-ribosomal peptide synthase"/>
    <property type="match status" value="1"/>
</dbReference>
<evidence type="ECO:0000256" key="1">
    <source>
        <dbReference type="ARBA" id="ARBA00001957"/>
    </source>
</evidence>
<dbReference type="InterPro" id="IPR020845">
    <property type="entry name" value="AMP-binding_CS"/>
</dbReference>
<evidence type="ECO:0000259" key="5">
    <source>
        <dbReference type="PROSITE" id="PS50075"/>
    </source>
</evidence>
<dbReference type="GO" id="GO:0072330">
    <property type="term" value="P:monocarboxylic acid biosynthetic process"/>
    <property type="evidence" value="ECO:0007669"/>
    <property type="project" value="UniProtKB-ARBA"/>
</dbReference>
<dbReference type="SUPFAM" id="SSF53474">
    <property type="entry name" value="alpha/beta-Hydrolases"/>
    <property type="match status" value="1"/>
</dbReference>
<dbReference type="FunFam" id="3.30.300.30:FF:000010">
    <property type="entry name" value="Enterobactin synthetase component F"/>
    <property type="match status" value="1"/>
</dbReference>
<dbReference type="Gene3D" id="3.30.559.30">
    <property type="entry name" value="Nonribosomal peptide synthetase, condensation domain"/>
    <property type="match status" value="1"/>
</dbReference>
<dbReference type="FunFam" id="3.40.50.12780:FF:000012">
    <property type="entry name" value="Non-ribosomal peptide synthetase"/>
    <property type="match status" value="1"/>
</dbReference>
<dbReference type="GO" id="GO:0005829">
    <property type="term" value="C:cytosol"/>
    <property type="evidence" value="ECO:0007669"/>
    <property type="project" value="TreeGrafter"/>
</dbReference>
<dbReference type="EMBL" id="VSZQ01000276">
    <property type="protein sequence ID" value="TYR49577.1"/>
    <property type="molecule type" value="Genomic_DNA"/>
</dbReference>
<dbReference type="CDD" id="cd17652">
    <property type="entry name" value="A_NRPS_CmdD_like"/>
    <property type="match status" value="1"/>
</dbReference>
<dbReference type="GO" id="GO:0008610">
    <property type="term" value="P:lipid biosynthetic process"/>
    <property type="evidence" value="ECO:0007669"/>
    <property type="project" value="UniProtKB-ARBA"/>
</dbReference>
<dbReference type="PANTHER" id="PTHR45527">
    <property type="entry name" value="NONRIBOSOMAL PEPTIDE SYNTHETASE"/>
    <property type="match status" value="1"/>
</dbReference>
<dbReference type="RefSeq" id="WP_148904792.1">
    <property type="nucleotide sequence ID" value="NZ_VSZQ01000276.1"/>
</dbReference>
<dbReference type="Pfam" id="PF00550">
    <property type="entry name" value="PP-binding"/>
    <property type="match status" value="1"/>
</dbReference>
<name>A0A5D4I8W1_9ACTN</name>
<protein>
    <submittedName>
        <fullName evidence="6">Amino acid adenylation domain-containing protein</fullName>
    </submittedName>
</protein>
<gene>
    <name evidence="6" type="ORF">FY004_33320</name>
</gene>
<accession>A0A5D4I8W1</accession>
<dbReference type="SMART" id="SM00823">
    <property type="entry name" value="PKS_PP"/>
    <property type="match status" value="1"/>
</dbReference>
<dbReference type="SUPFAM" id="SSF47336">
    <property type="entry name" value="ACP-like"/>
    <property type="match status" value="1"/>
</dbReference>
<evidence type="ECO:0000256" key="4">
    <source>
        <dbReference type="ARBA" id="ARBA00022553"/>
    </source>
</evidence>
<dbReference type="InterPro" id="IPR020806">
    <property type="entry name" value="PKS_PP-bd"/>
</dbReference>
<evidence type="ECO:0000256" key="2">
    <source>
        <dbReference type="ARBA" id="ARBA00006432"/>
    </source>
</evidence>
<dbReference type="InterPro" id="IPR000873">
    <property type="entry name" value="AMP-dep_synth/lig_dom"/>
</dbReference>
<dbReference type="SUPFAM" id="SSF56801">
    <property type="entry name" value="Acetyl-CoA synthetase-like"/>
    <property type="match status" value="1"/>
</dbReference>
<comment type="similarity">
    <text evidence="2">Belongs to the ATP-dependent AMP-binding enzyme family.</text>
</comment>
<dbReference type="Gene3D" id="3.40.50.980">
    <property type="match status" value="2"/>
</dbReference>
<comment type="caution">
    <text evidence="6">The sequence shown here is derived from an EMBL/GenBank/DDBJ whole genome shotgun (WGS) entry which is preliminary data.</text>
</comment>
<dbReference type="Gene3D" id="3.30.300.30">
    <property type="match status" value="1"/>
</dbReference>
<dbReference type="InterPro" id="IPR029058">
    <property type="entry name" value="AB_hydrolase_fold"/>
</dbReference>